<feature type="compositionally biased region" description="Pro residues" evidence="1">
    <location>
        <begin position="634"/>
        <end position="644"/>
    </location>
</feature>
<dbReference type="InterPro" id="IPR040756">
    <property type="entry name" value="Peptidase_M61_N"/>
</dbReference>
<evidence type="ECO:0000259" key="3">
    <source>
        <dbReference type="Pfam" id="PF17899"/>
    </source>
</evidence>
<feature type="domain" description="Peptidase M61 catalytic" evidence="2">
    <location>
        <begin position="293"/>
        <end position="409"/>
    </location>
</feature>
<name>A0A2A2AFR9_9BURK</name>
<reference evidence="4 5" key="1">
    <citation type="submission" date="2017-08" db="EMBL/GenBank/DDBJ databases">
        <title>WGS of Clinical strains of the CDC Group NO-1 linked to zoonotic infections in humans.</title>
        <authorList>
            <person name="Bernier A.-M."/>
            <person name="Bernard K."/>
        </authorList>
    </citation>
    <scope>NUCLEOTIDE SEQUENCE [LARGE SCALE GENOMIC DNA]</scope>
    <source>
        <strain evidence="4 5">NML00-0135</strain>
    </source>
</reference>
<dbReference type="Gene3D" id="1.10.390.10">
    <property type="entry name" value="Neutral Protease Domain 2"/>
    <property type="match status" value="1"/>
</dbReference>
<dbReference type="InterPro" id="IPR027268">
    <property type="entry name" value="Peptidase_M4/M1_CTD_sf"/>
</dbReference>
<gene>
    <name evidence="4" type="ORF">CK625_10375</name>
</gene>
<comment type="caution">
    <text evidence="4">The sequence shown here is derived from an EMBL/GenBank/DDBJ whole genome shotgun (WGS) entry which is preliminary data.</text>
</comment>
<proteinExistence type="predicted"/>
<evidence type="ECO:0000259" key="2">
    <source>
        <dbReference type="Pfam" id="PF05299"/>
    </source>
</evidence>
<dbReference type="EMBL" id="NSJB01000008">
    <property type="protein sequence ID" value="PAT36656.1"/>
    <property type="molecule type" value="Genomic_DNA"/>
</dbReference>
<dbReference type="Gene3D" id="2.60.40.3650">
    <property type="match status" value="1"/>
</dbReference>
<dbReference type="Proteomes" id="UP000218054">
    <property type="component" value="Unassembled WGS sequence"/>
</dbReference>
<protein>
    <submittedName>
        <fullName evidence="4">Peptidase M61</fullName>
    </submittedName>
</protein>
<feature type="region of interest" description="Disordered" evidence="1">
    <location>
        <begin position="606"/>
        <end position="644"/>
    </location>
</feature>
<dbReference type="InterPro" id="IPR024191">
    <property type="entry name" value="Peptidase_M61"/>
</dbReference>
<organism evidence="4 5">
    <name type="scientific">Vandammella animalimorsus</name>
    <dbReference type="NCBI Taxonomy" id="2029117"/>
    <lineage>
        <taxon>Bacteria</taxon>
        <taxon>Pseudomonadati</taxon>
        <taxon>Pseudomonadota</taxon>
        <taxon>Betaproteobacteria</taxon>
        <taxon>Burkholderiales</taxon>
        <taxon>Comamonadaceae</taxon>
        <taxon>Vandammella</taxon>
    </lineage>
</organism>
<feature type="domain" description="Peptidase M61 N-terminal" evidence="3">
    <location>
        <begin position="16"/>
        <end position="185"/>
    </location>
</feature>
<keyword evidence="5" id="KW-1185">Reference proteome</keyword>
<dbReference type="Pfam" id="PF17899">
    <property type="entry name" value="Peptidase_M61_N"/>
    <property type="match status" value="1"/>
</dbReference>
<dbReference type="Pfam" id="PF05299">
    <property type="entry name" value="Peptidase_M61"/>
    <property type="match status" value="1"/>
</dbReference>
<dbReference type="RefSeq" id="WP_095540240.1">
    <property type="nucleotide sequence ID" value="NZ_NSJB01000008.1"/>
</dbReference>
<sequence length="644" mass="70482">MPSQPKPPAPPALPVQYTVEPSDPHGHQFHVTLHIAAPAAEQIVSLPVWIPGSYLVREFARHLHSLQASQGGAPVAMRALSKNRWLIAAQPGSALTLRYRVYAFDHSVRAAWLDGERAFFNPTSLCLRVHGQEAQPHGLQLPRPAHAPGWRVATALPPAEVDEAGFGLYRAADYDELADSPVELGAFWQGQFSARGIVHRFVVAGATPAFDGQRLLQDAQRICEAAIDFWHPPGAGQRGDTQRPPHGHYLFLLNAVGNGYGGLEHRHSTALICQRSDLPRLGAAEQPEGYTTLLGLISHEYFHTWNVKRMRPAEFARYDYEQENYTELLWFFEGFTSYYDDLLLRRAGLLDDAHYLKLLGKTIQQVEQTPGRHVQSVAQASFDAWIKYYRQDENTANATVSYYTKGALVALCLDLQLRQHGRCSLDDVMRALWQRSHGGPIDEAAVLDVLAQLSGRDWQTELQHWVHSTAALPLAQTLASAGLALEHKPASWAQRLGLQLREGQGSALTIARIHSGSAAERAGMAVGDEWLGLAAHSHSGNAGTAHDGGAAAQAQSTDAAGWRLKKLDELDGLLPDASAAQGPLRVLLARDGRLLWRTLHLPAAPDVPGDVRLQPLPEPTAKQAQTLRSWLGPATPPASPASPY</sequence>
<dbReference type="SUPFAM" id="SSF55486">
    <property type="entry name" value="Metalloproteases ('zincins'), catalytic domain"/>
    <property type="match status" value="1"/>
</dbReference>
<evidence type="ECO:0000313" key="4">
    <source>
        <dbReference type="EMBL" id="PAT36656.1"/>
    </source>
</evidence>
<dbReference type="PIRSF" id="PIRSF016493">
    <property type="entry name" value="Glycyl_aminpptds"/>
    <property type="match status" value="1"/>
</dbReference>
<accession>A0A2A2AFR9</accession>
<evidence type="ECO:0000256" key="1">
    <source>
        <dbReference type="SAM" id="MobiDB-lite"/>
    </source>
</evidence>
<evidence type="ECO:0000313" key="5">
    <source>
        <dbReference type="Proteomes" id="UP000218054"/>
    </source>
</evidence>
<dbReference type="InterPro" id="IPR007963">
    <property type="entry name" value="Peptidase_M61_catalytic"/>
</dbReference>
<dbReference type="AlphaFoldDB" id="A0A2A2AFR9"/>